<dbReference type="SMART" id="SM00354">
    <property type="entry name" value="HTH_LACI"/>
    <property type="match status" value="1"/>
</dbReference>
<proteinExistence type="predicted"/>
<dbReference type="Gene3D" id="3.40.50.2300">
    <property type="match status" value="2"/>
</dbReference>
<accession>A0A1B1BIA9</accession>
<dbReference type="InterPro" id="IPR000843">
    <property type="entry name" value="HTH_LacI"/>
</dbReference>
<dbReference type="SUPFAM" id="SSF47413">
    <property type="entry name" value="lambda repressor-like DNA-binding domains"/>
    <property type="match status" value="1"/>
</dbReference>
<evidence type="ECO:0000256" key="1">
    <source>
        <dbReference type="ARBA" id="ARBA00022491"/>
    </source>
</evidence>
<dbReference type="PATRIC" id="fig|670052.7.peg.1338"/>
<dbReference type="PROSITE" id="PS00356">
    <property type="entry name" value="HTH_LACI_1"/>
    <property type="match status" value="1"/>
</dbReference>
<dbReference type="AlphaFoldDB" id="A0A1B1BIA9"/>
<dbReference type="GO" id="GO:0000976">
    <property type="term" value="F:transcription cis-regulatory region binding"/>
    <property type="evidence" value="ECO:0007669"/>
    <property type="project" value="TreeGrafter"/>
</dbReference>
<dbReference type="RefSeq" id="WP_066594584.1">
    <property type="nucleotide sequence ID" value="NZ_CP016282.1"/>
</dbReference>
<dbReference type="PROSITE" id="PS50932">
    <property type="entry name" value="HTH_LACI_2"/>
    <property type="match status" value="1"/>
</dbReference>
<keyword evidence="4" id="KW-0804">Transcription</keyword>
<dbReference type="CDD" id="cd01392">
    <property type="entry name" value="HTH_LacI"/>
    <property type="match status" value="1"/>
</dbReference>
<dbReference type="Proteomes" id="UP000092582">
    <property type="component" value="Chromosome 1"/>
</dbReference>
<dbReference type="GO" id="GO:0003700">
    <property type="term" value="F:DNA-binding transcription factor activity"/>
    <property type="evidence" value="ECO:0007669"/>
    <property type="project" value="TreeGrafter"/>
</dbReference>
<gene>
    <name evidence="6" type="ORF">PA27867_1286</name>
</gene>
<dbReference type="Pfam" id="PF00356">
    <property type="entry name" value="LacI"/>
    <property type="match status" value="1"/>
</dbReference>
<dbReference type="InterPro" id="IPR001761">
    <property type="entry name" value="Peripla_BP/Lac1_sug-bd_dom"/>
</dbReference>
<feature type="domain" description="HTH lacI-type" evidence="5">
    <location>
        <begin position="12"/>
        <end position="66"/>
    </location>
</feature>
<dbReference type="Pfam" id="PF00532">
    <property type="entry name" value="Peripla_BP_1"/>
    <property type="match status" value="1"/>
</dbReference>
<dbReference type="STRING" id="670052.PA27867_1286"/>
<reference evidence="6 7" key="1">
    <citation type="submission" date="2016-06" db="EMBL/GenBank/DDBJ databases">
        <title>Genome sequencing of Cryobacterium arcticum PAMC 27867.</title>
        <authorList>
            <person name="Lee J."/>
            <person name="Kim O.-S."/>
        </authorList>
    </citation>
    <scope>NUCLEOTIDE SEQUENCE [LARGE SCALE GENOMIC DNA]</scope>
    <source>
        <strain evidence="6 7">PAMC 27867</strain>
    </source>
</reference>
<dbReference type="OrthoDB" id="9798934at2"/>
<dbReference type="CDD" id="cd06288">
    <property type="entry name" value="PBP1_sucrose_transcription_regulator"/>
    <property type="match status" value="1"/>
</dbReference>
<dbReference type="PANTHER" id="PTHR30146">
    <property type="entry name" value="LACI-RELATED TRANSCRIPTIONAL REPRESSOR"/>
    <property type="match status" value="1"/>
</dbReference>
<evidence type="ECO:0000313" key="7">
    <source>
        <dbReference type="Proteomes" id="UP000092582"/>
    </source>
</evidence>
<dbReference type="Gene3D" id="1.10.260.40">
    <property type="entry name" value="lambda repressor-like DNA-binding domains"/>
    <property type="match status" value="1"/>
</dbReference>
<evidence type="ECO:0000259" key="5">
    <source>
        <dbReference type="PROSITE" id="PS50932"/>
    </source>
</evidence>
<keyword evidence="7" id="KW-1185">Reference proteome</keyword>
<dbReference type="SUPFAM" id="SSF53822">
    <property type="entry name" value="Periplasmic binding protein-like I"/>
    <property type="match status" value="1"/>
</dbReference>
<dbReference type="KEGG" id="cart:PA27867_1286"/>
<keyword evidence="2" id="KW-0805">Transcription regulation</keyword>
<evidence type="ECO:0000256" key="4">
    <source>
        <dbReference type="ARBA" id="ARBA00023163"/>
    </source>
</evidence>
<evidence type="ECO:0000313" key="6">
    <source>
        <dbReference type="EMBL" id="ANP72248.1"/>
    </source>
</evidence>
<evidence type="ECO:0000256" key="3">
    <source>
        <dbReference type="ARBA" id="ARBA00023125"/>
    </source>
</evidence>
<keyword evidence="1" id="KW-0678">Repressor</keyword>
<dbReference type="InterPro" id="IPR010982">
    <property type="entry name" value="Lambda_DNA-bd_dom_sf"/>
</dbReference>
<organism evidence="6 7">
    <name type="scientific">Cryobacterium arcticum</name>
    <dbReference type="NCBI Taxonomy" id="670052"/>
    <lineage>
        <taxon>Bacteria</taxon>
        <taxon>Bacillati</taxon>
        <taxon>Actinomycetota</taxon>
        <taxon>Actinomycetes</taxon>
        <taxon>Micrococcales</taxon>
        <taxon>Microbacteriaceae</taxon>
        <taxon>Cryobacterium</taxon>
    </lineage>
</organism>
<dbReference type="EMBL" id="CP016282">
    <property type="protein sequence ID" value="ANP72248.1"/>
    <property type="molecule type" value="Genomic_DNA"/>
</dbReference>
<name>A0A1B1BIA9_9MICO</name>
<evidence type="ECO:0000256" key="2">
    <source>
        <dbReference type="ARBA" id="ARBA00023015"/>
    </source>
</evidence>
<protein>
    <submittedName>
        <fullName evidence="6">LacI family transcriptional regulator</fullName>
    </submittedName>
</protein>
<keyword evidence="3" id="KW-0238">DNA-binding</keyword>
<dbReference type="InterPro" id="IPR028082">
    <property type="entry name" value="Peripla_BP_I"/>
</dbReference>
<dbReference type="PANTHER" id="PTHR30146:SF148">
    <property type="entry name" value="HTH-TYPE TRANSCRIPTIONAL REPRESSOR PURR-RELATED"/>
    <property type="match status" value="1"/>
</dbReference>
<sequence length="349" mass="36402">MDSGRTPGTRRARLSDVAAAAGVSPTTVSHALSGARTVNAATRERILSVAHDLGYVPDRVASGLRRRRTGVVGLVGDNIAATPFAGRIIEGARQAGLDRDVLLMVGESGGDPQIESDLIALFLAQRVDGLLIARMYHQRVPRPAVPDDLPVVLVDAAPEMGWQVDAVVPNEAQIAAVACERLTRAGHRDIAYVGTTDESRAAHGRLLGVRSALGDAGIPLGDHRVAFCSSDAAGGRQAGGELLDQDAPPTAIICFNDQIAMGVMQAAARRGIPVPEGVSVMGIDDLHPVADALDPGLTTVALPHTEMGARAMTRLIERIEGTRPGADHSVQQLTGWLVERGSVAAPPAS</sequence>